<gene>
    <name evidence="2" type="ORF">ORJ04_20720</name>
</gene>
<keyword evidence="3" id="KW-1185">Reference proteome</keyword>
<dbReference type="Proteomes" id="UP001231109">
    <property type="component" value="Unassembled WGS sequence"/>
</dbReference>
<dbReference type="RefSeq" id="WP_305977514.1">
    <property type="nucleotide sequence ID" value="NZ_JAPJDZ010000145.1"/>
</dbReference>
<sequence length="181" mass="20185">MNFVKPILFFSALIFTAACQAQSHNYMGCDWTIPSGFSQKAEHEYSNSVDACNLENWQPASVMFTTYAGPQQQYYRNLAASEDTDVLLLEHSAQPTDNFKYVSSFVRKASFGIPFTVAELSIIKDDKMLVISGLTKADAIALTSGCAEFSQVEQHYEVLQQVKNGYKDFLNSAHGMRVLVP</sequence>
<name>A0ABT9I5Z4_9GAMM</name>
<comment type="caution">
    <text evidence="2">The sequence shown here is derived from an EMBL/GenBank/DDBJ whole genome shotgun (WGS) entry which is preliminary data.</text>
</comment>
<keyword evidence="1" id="KW-0732">Signal</keyword>
<organism evidence="2 3">
    <name type="scientific">Rheinheimera baltica</name>
    <dbReference type="NCBI Taxonomy" id="67576"/>
    <lineage>
        <taxon>Bacteria</taxon>
        <taxon>Pseudomonadati</taxon>
        <taxon>Pseudomonadota</taxon>
        <taxon>Gammaproteobacteria</taxon>
        <taxon>Chromatiales</taxon>
        <taxon>Chromatiaceae</taxon>
        <taxon>Rheinheimera</taxon>
    </lineage>
</organism>
<evidence type="ECO:0000313" key="3">
    <source>
        <dbReference type="Proteomes" id="UP001231109"/>
    </source>
</evidence>
<protein>
    <submittedName>
        <fullName evidence="2">Uncharacterized protein</fullName>
    </submittedName>
</protein>
<dbReference type="EMBL" id="JAPJDZ010000145">
    <property type="protein sequence ID" value="MDP5138376.1"/>
    <property type="molecule type" value="Genomic_DNA"/>
</dbReference>
<evidence type="ECO:0000313" key="2">
    <source>
        <dbReference type="EMBL" id="MDP5138376.1"/>
    </source>
</evidence>
<evidence type="ECO:0000256" key="1">
    <source>
        <dbReference type="SAM" id="SignalP"/>
    </source>
</evidence>
<reference evidence="2 3" key="1">
    <citation type="submission" date="2022-11" db="EMBL/GenBank/DDBJ databases">
        <title>Viruses from the air-sea interface of a natural surface slick.</title>
        <authorList>
            <person name="Rahlff J."/>
            <person name="Holmfeldt K."/>
        </authorList>
    </citation>
    <scope>NUCLEOTIDE SEQUENCE [LARGE SCALE GENOMIC DNA]</scope>
    <source>
        <strain evidence="2 3">SMS4</strain>
    </source>
</reference>
<feature type="chain" id="PRO_5046824123" evidence="1">
    <location>
        <begin position="22"/>
        <end position="181"/>
    </location>
</feature>
<accession>A0ABT9I5Z4</accession>
<dbReference type="PROSITE" id="PS51257">
    <property type="entry name" value="PROKAR_LIPOPROTEIN"/>
    <property type="match status" value="1"/>
</dbReference>
<feature type="signal peptide" evidence="1">
    <location>
        <begin position="1"/>
        <end position="21"/>
    </location>
</feature>
<proteinExistence type="predicted"/>